<evidence type="ECO:0000313" key="2">
    <source>
        <dbReference type="Proteomes" id="UP001060070"/>
    </source>
</evidence>
<protein>
    <recommendedName>
        <fullName evidence="3">HNH endonuclease</fullName>
    </recommendedName>
</protein>
<reference evidence="1 2" key="1">
    <citation type="journal article" date="2022" name="Microbiol. Resour. Announc.">
        <title>Complete Genome Sequence of Mesorhizobium ciceri Strain R30, a Rhizobium Used as a Commercial Inoculant for Chickpea in Argentina.</title>
        <authorList>
            <person name="Foresto E."/>
            <person name="Revale S."/>
            <person name="Primo E."/>
            <person name="Nievas F."/>
            <person name="Carezzano E."/>
            <person name="Puente M."/>
            <person name="Alzari P."/>
            <person name="Mart M."/>
            <person name="Ben-Assaya M."/>
            <person name="Mornico D."/>
            <person name="Santoro M."/>
            <person name="Mart F."/>
            <person name="Giordano W."/>
            <person name="Bogino P."/>
        </authorList>
    </citation>
    <scope>NUCLEOTIDE SEQUENCE [LARGE SCALE GENOMIC DNA]</scope>
    <source>
        <strain evidence="1 2">R30</strain>
    </source>
</reference>
<gene>
    <name evidence="1" type="ORF">LRP29_24935</name>
</gene>
<name>A0AB38T8H5_9HYPH</name>
<dbReference type="EMBL" id="CP088147">
    <property type="protein sequence ID" value="UTU50698.1"/>
    <property type="molecule type" value="Genomic_DNA"/>
</dbReference>
<keyword evidence="2" id="KW-1185">Reference proteome</keyword>
<organism evidence="1 2">
    <name type="scientific">Mesorhizobium ciceri</name>
    <dbReference type="NCBI Taxonomy" id="39645"/>
    <lineage>
        <taxon>Bacteria</taxon>
        <taxon>Pseudomonadati</taxon>
        <taxon>Pseudomonadota</taxon>
        <taxon>Alphaproteobacteria</taxon>
        <taxon>Hyphomicrobiales</taxon>
        <taxon>Phyllobacteriaceae</taxon>
        <taxon>Mesorhizobium</taxon>
    </lineage>
</organism>
<accession>A0AB38T8H5</accession>
<dbReference type="AlphaFoldDB" id="A0AB38T8H5"/>
<dbReference type="RefSeq" id="WP_024505055.1">
    <property type="nucleotide sequence ID" value="NZ_CP088147.1"/>
</dbReference>
<sequence length="373" mass="43007">MSLRMIKDVLRPRDISTHCTLCGRSTSQQPHTQEHIFPLWLQQKHGLLNARVTIPNFTDKQYRSVKIGICGRCNNKTFGVLETRLAPAFTAADPFDTVSRQDADTLAVWLGKIHWLMARKSHSAVDHRTRHDKTPERILPGIVLDGMLYAAMFMRCFATNKGMFSCHLGDPPVPEFFYEAPYSLYRFRIDERDGRFETFDFLNNAVVGGVALRSGSVGLICLFDGGLHRRYLSERYRYLHGQALHPKQFVELSAHLFYDQTVLHEDAQKVTYYWNEHLRAVVAQTNTPRTWNPYLQEYHDPERHAHMLGFYTQQDPKDILSEDGRLFTSLKRLDGTFLPFAVTEEELAIARGDPTLQVRPPADPAIRRRLFEG</sequence>
<evidence type="ECO:0008006" key="3">
    <source>
        <dbReference type="Google" id="ProtNLM"/>
    </source>
</evidence>
<dbReference type="Proteomes" id="UP001060070">
    <property type="component" value="Chromosome"/>
</dbReference>
<proteinExistence type="predicted"/>
<evidence type="ECO:0000313" key="1">
    <source>
        <dbReference type="EMBL" id="UTU50698.1"/>
    </source>
</evidence>